<name>A0ACB7SDB1_HYAAI</name>
<protein>
    <submittedName>
        <fullName evidence="1">Uncharacterized protein</fullName>
    </submittedName>
</protein>
<evidence type="ECO:0000313" key="2">
    <source>
        <dbReference type="Proteomes" id="UP000821845"/>
    </source>
</evidence>
<organism evidence="1 2">
    <name type="scientific">Hyalomma asiaticum</name>
    <name type="common">Tick</name>
    <dbReference type="NCBI Taxonomy" id="266040"/>
    <lineage>
        <taxon>Eukaryota</taxon>
        <taxon>Metazoa</taxon>
        <taxon>Ecdysozoa</taxon>
        <taxon>Arthropoda</taxon>
        <taxon>Chelicerata</taxon>
        <taxon>Arachnida</taxon>
        <taxon>Acari</taxon>
        <taxon>Parasitiformes</taxon>
        <taxon>Ixodida</taxon>
        <taxon>Ixodoidea</taxon>
        <taxon>Ixodidae</taxon>
        <taxon>Hyalomminae</taxon>
        <taxon>Hyalomma</taxon>
    </lineage>
</organism>
<dbReference type="EMBL" id="CM023484">
    <property type="protein sequence ID" value="KAH6932941.1"/>
    <property type="molecule type" value="Genomic_DNA"/>
</dbReference>
<gene>
    <name evidence="1" type="ORF">HPB50_010707</name>
</gene>
<comment type="caution">
    <text evidence="1">The sequence shown here is derived from an EMBL/GenBank/DDBJ whole genome shotgun (WGS) entry which is preliminary data.</text>
</comment>
<sequence length="81" mass="8884">MGARSTLTCPSRVTVERVFEERNESLRGLGITVPVRLSERVPLKCRRGAAPLPCGSEDSVRSVMRALCPCMNACVRADDYS</sequence>
<dbReference type="Proteomes" id="UP000821845">
    <property type="component" value="Chromosome 4"/>
</dbReference>
<reference evidence="1" key="1">
    <citation type="submission" date="2020-05" db="EMBL/GenBank/DDBJ databases">
        <title>Large-scale comparative analyses of tick genomes elucidate their genetic diversity and vector capacities.</title>
        <authorList>
            <person name="Jia N."/>
            <person name="Wang J."/>
            <person name="Shi W."/>
            <person name="Du L."/>
            <person name="Sun Y."/>
            <person name="Zhan W."/>
            <person name="Jiang J."/>
            <person name="Wang Q."/>
            <person name="Zhang B."/>
            <person name="Ji P."/>
            <person name="Sakyi L.B."/>
            <person name="Cui X."/>
            <person name="Yuan T."/>
            <person name="Jiang B."/>
            <person name="Yang W."/>
            <person name="Lam T.T.-Y."/>
            <person name="Chang Q."/>
            <person name="Ding S."/>
            <person name="Wang X."/>
            <person name="Zhu J."/>
            <person name="Ruan X."/>
            <person name="Zhao L."/>
            <person name="Wei J."/>
            <person name="Que T."/>
            <person name="Du C."/>
            <person name="Cheng J."/>
            <person name="Dai P."/>
            <person name="Han X."/>
            <person name="Huang E."/>
            <person name="Gao Y."/>
            <person name="Liu J."/>
            <person name="Shao H."/>
            <person name="Ye R."/>
            <person name="Li L."/>
            <person name="Wei W."/>
            <person name="Wang X."/>
            <person name="Wang C."/>
            <person name="Yang T."/>
            <person name="Huo Q."/>
            <person name="Li W."/>
            <person name="Guo W."/>
            <person name="Chen H."/>
            <person name="Zhou L."/>
            <person name="Ni X."/>
            <person name="Tian J."/>
            <person name="Zhou Y."/>
            <person name="Sheng Y."/>
            <person name="Liu T."/>
            <person name="Pan Y."/>
            <person name="Xia L."/>
            <person name="Li J."/>
            <person name="Zhao F."/>
            <person name="Cao W."/>
        </authorList>
    </citation>
    <scope>NUCLEOTIDE SEQUENCE</scope>
    <source>
        <strain evidence="1">Hyas-2018</strain>
    </source>
</reference>
<keyword evidence="2" id="KW-1185">Reference proteome</keyword>
<proteinExistence type="predicted"/>
<evidence type="ECO:0000313" key="1">
    <source>
        <dbReference type="EMBL" id="KAH6932941.1"/>
    </source>
</evidence>
<accession>A0ACB7SDB1</accession>